<organism evidence="1 2">
    <name type="scientific">Aureobasidium pullulans</name>
    <name type="common">Black yeast</name>
    <name type="synonym">Pullularia pullulans</name>
    <dbReference type="NCBI Taxonomy" id="5580"/>
    <lineage>
        <taxon>Eukaryota</taxon>
        <taxon>Fungi</taxon>
        <taxon>Dikarya</taxon>
        <taxon>Ascomycota</taxon>
        <taxon>Pezizomycotina</taxon>
        <taxon>Dothideomycetes</taxon>
        <taxon>Dothideomycetidae</taxon>
        <taxon>Dothideales</taxon>
        <taxon>Saccotheciaceae</taxon>
        <taxon>Aureobasidium</taxon>
    </lineage>
</organism>
<sequence>MAEQAHIVARIAALDQGSFKDVTKQAFQLIASCYEKDEFVECIEGAQHILDTYPLNTQMRLKVYIYVAMSTKERGRRGRLRDLVEIAYAAIITDLPAGKSPGNHLINARKEIDALTAGLLRDESSSGKPNDTATSDLITFEDLPSRGTEAETSGTKAGQIFITDGFLPHRSIGAMHGILNEYKPRKDKPLQKKVCPMFSLPHHCRQCSPDQVLAPIW</sequence>
<comment type="caution">
    <text evidence="1">The sequence shown here is derived from an EMBL/GenBank/DDBJ whole genome shotgun (WGS) entry which is preliminary data.</text>
</comment>
<gene>
    <name evidence="1" type="ORF">D6C90_02261</name>
</gene>
<dbReference type="AlphaFoldDB" id="A0A4S9VFR4"/>
<proteinExistence type="predicted"/>
<dbReference type="Proteomes" id="UP000310121">
    <property type="component" value="Unassembled WGS sequence"/>
</dbReference>
<evidence type="ECO:0000313" key="2">
    <source>
        <dbReference type="Proteomes" id="UP000310121"/>
    </source>
</evidence>
<dbReference type="EMBL" id="QZBN01000124">
    <property type="protein sequence ID" value="THZ50814.1"/>
    <property type="molecule type" value="Genomic_DNA"/>
</dbReference>
<evidence type="ECO:0000313" key="1">
    <source>
        <dbReference type="EMBL" id="THZ50814.1"/>
    </source>
</evidence>
<reference evidence="1 2" key="1">
    <citation type="submission" date="2018-10" db="EMBL/GenBank/DDBJ databases">
        <title>Fifty Aureobasidium pullulans genomes reveal a recombining polyextremotolerant generalist.</title>
        <authorList>
            <person name="Gostincar C."/>
            <person name="Turk M."/>
            <person name="Zajc J."/>
            <person name="Gunde-Cimerman N."/>
        </authorList>
    </citation>
    <scope>NUCLEOTIDE SEQUENCE [LARGE SCALE GENOMIC DNA]</scope>
    <source>
        <strain evidence="1 2">EXF-3844</strain>
    </source>
</reference>
<accession>A0A4S9VFR4</accession>
<name>A0A4S9VFR4_AURPU</name>
<protein>
    <submittedName>
        <fullName evidence="1">Uncharacterized protein</fullName>
    </submittedName>
</protein>